<comment type="caution">
    <text evidence="1">The sequence shown here is derived from an EMBL/GenBank/DDBJ whole genome shotgun (WGS) entry which is preliminary data.</text>
</comment>
<gene>
    <name evidence="1" type="ORF">GO495_22695</name>
</gene>
<dbReference type="OrthoDB" id="799528at2"/>
<organism evidence="1 2">
    <name type="scientific">Chitinophaga oryziterrae</name>
    <dbReference type="NCBI Taxonomy" id="1031224"/>
    <lineage>
        <taxon>Bacteria</taxon>
        <taxon>Pseudomonadati</taxon>
        <taxon>Bacteroidota</taxon>
        <taxon>Chitinophagia</taxon>
        <taxon>Chitinophagales</taxon>
        <taxon>Chitinophagaceae</taxon>
        <taxon>Chitinophaga</taxon>
    </lineage>
</organism>
<sequence length="83" mass="9909">MAHPVLREDWSDYDNKKKKKEDRLFFSCEESWEVSYLLEKLKKHYPTKTEAQIRSAIEACCKTVHSPRPREKFVTCVTGRLDF</sequence>
<dbReference type="Proteomes" id="UP000468388">
    <property type="component" value="Unassembled WGS sequence"/>
</dbReference>
<name>A0A6N8JDM3_9BACT</name>
<evidence type="ECO:0000313" key="1">
    <source>
        <dbReference type="EMBL" id="MVT43425.1"/>
    </source>
</evidence>
<protein>
    <submittedName>
        <fullName evidence="1">Uncharacterized protein</fullName>
    </submittedName>
</protein>
<evidence type="ECO:0000313" key="2">
    <source>
        <dbReference type="Proteomes" id="UP000468388"/>
    </source>
</evidence>
<reference evidence="1 2" key="1">
    <citation type="submission" date="2019-12" db="EMBL/GenBank/DDBJ databases">
        <title>The draft genomic sequence of strain Chitinophaga oryziterrae JCM 16595.</title>
        <authorList>
            <person name="Zhang X."/>
        </authorList>
    </citation>
    <scope>NUCLEOTIDE SEQUENCE [LARGE SCALE GENOMIC DNA]</scope>
    <source>
        <strain evidence="1 2">JCM 16595</strain>
    </source>
</reference>
<dbReference type="RefSeq" id="WP_157302047.1">
    <property type="nucleotide sequence ID" value="NZ_BAAAZB010000015.1"/>
</dbReference>
<dbReference type="EMBL" id="WRXO01000007">
    <property type="protein sequence ID" value="MVT43425.1"/>
    <property type="molecule type" value="Genomic_DNA"/>
</dbReference>
<dbReference type="AlphaFoldDB" id="A0A6N8JDM3"/>
<proteinExistence type="predicted"/>
<accession>A0A6N8JDM3</accession>
<keyword evidence="2" id="KW-1185">Reference proteome</keyword>